<dbReference type="Pfam" id="PF14467">
    <property type="entry name" value="DUF4426"/>
    <property type="match status" value="1"/>
</dbReference>
<comment type="caution">
    <text evidence="3">The sequence shown here is derived from an EMBL/GenBank/DDBJ whole genome shotgun (WGS) entry which is preliminary data.</text>
</comment>
<feature type="domain" description="DUF4426" evidence="2">
    <location>
        <begin position="29"/>
        <end position="145"/>
    </location>
</feature>
<keyword evidence="1" id="KW-0732">Signal</keyword>
<proteinExistence type="predicted"/>
<feature type="signal peptide" evidence="1">
    <location>
        <begin position="1"/>
        <end position="21"/>
    </location>
</feature>
<protein>
    <submittedName>
        <fullName evidence="3">DUF4426 domain-containing protein</fullName>
    </submittedName>
</protein>
<dbReference type="EMBL" id="JAVDDT010000008">
    <property type="protein sequence ID" value="MDQ2070624.1"/>
    <property type="molecule type" value="Genomic_DNA"/>
</dbReference>
<accession>A0ABU0W9A1</accession>
<feature type="chain" id="PRO_5045960098" evidence="1">
    <location>
        <begin position="22"/>
        <end position="145"/>
    </location>
</feature>
<evidence type="ECO:0000259" key="2">
    <source>
        <dbReference type="Pfam" id="PF14467"/>
    </source>
</evidence>
<dbReference type="RefSeq" id="WP_306729119.1">
    <property type="nucleotide sequence ID" value="NZ_JAVDDT010000008.1"/>
</dbReference>
<dbReference type="Proteomes" id="UP001239019">
    <property type="component" value="Unassembled WGS sequence"/>
</dbReference>
<evidence type="ECO:0000313" key="4">
    <source>
        <dbReference type="Proteomes" id="UP001239019"/>
    </source>
</evidence>
<dbReference type="InterPro" id="IPR025218">
    <property type="entry name" value="DUF4426"/>
</dbReference>
<evidence type="ECO:0000313" key="3">
    <source>
        <dbReference type="EMBL" id="MDQ2070624.1"/>
    </source>
</evidence>
<keyword evidence="4" id="KW-1185">Reference proteome</keyword>
<dbReference type="Gene3D" id="2.60.40.3340">
    <property type="entry name" value="Domain of unknown function DUF4426"/>
    <property type="match status" value="1"/>
</dbReference>
<organism evidence="3 4">
    <name type="scientific">Natronospira bacteriovora</name>
    <dbReference type="NCBI Taxonomy" id="3069753"/>
    <lineage>
        <taxon>Bacteria</taxon>
        <taxon>Pseudomonadati</taxon>
        <taxon>Pseudomonadota</taxon>
        <taxon>Gammaproteobacteria</taxon>
        <taxon>Natronospirales</taxon>
        <taxon>Natronospiraceae</taxon>
        <taxon>Natronospira</taxon>
    </lineage>
</organism>
<gene>
    <name evidence="3" type="ORF">RBH19_12155</name>
</gene>
<name>A0ABU0W9A1_9GAMM</name>
<reference evidence="3 4" key="1">
    <citation type="submission" date="2023-08" db="EMBL/GenBank/DDBJ databases">
        <title>Whole-genome sequencing of halo(alkali)philic microorganisms from hypersaline lakes.</title>
        <authorList>
            <person name="Sorokin D.Y."/>
            <person name="Abbas B."/>
            <person name="Merkel A.Y."/>
        </authorList>
    </citation>
    <scope>NUCLEOTIDE SEQUENCE [LARGE SCALE GENOMIC DNA]</scope>
    <source>
        <strain evidence="3 4">AB-CW4</strain>
    </source>
</reference>
<evidence type="ECO:0000256" key="1">
    <source>
        <dbReference type="SAM" id="SignalP"/>
    </source>
</evidence>
<sequence length="145" mass="16342">MSKRAVSMLSFLALMFYAATALSVEQQRETENHIIYFNVLPTSALPEAMARAYGITRSETRVLLNVTVHRTSEDNPGPVRARIEAQAVNLTGQLKRFRLRELSEDDAIYYIGDIGISSGENLNFEIRVTPEGSDAEEVIQFRRAF</sequence>